<evidence type="ECO:0000313" key="6">
    <source>
        <dbReference type="Proteomes" id="UP001583193"/>
    </source>
</evidence>
<keyword evidence="3" id="KW-1133">Transmembrane helix</keyword>
<dbReference type="InterPro" id="IPR037185">
    <property type="entry name" value="EmrE-like"/>
</dbReference>
<feature type="transmembrane region" description="Helical" evidence="3">
    <location>
        <begin position="217"/>
        <end position="238"/>
    </location>
</feature>
<dbReference type="InterPro" id="IPR026505">
    <property type="entry name" value="Solute_c_fam_35_mem_F3/F4"/>
</dbReference>
<comment type="caution">
    <text evidence="5">The sequence shown here is derived from an EMBL/GenBank/DDBJ whole genome shotgun (WGS) entry which is preliminary data.</text>
</comment>
<evidence type="ECO:0000259" key="4">
    <source>
        <dbReference type="Pfam" id="PF00892"/>
    </source>
</evidence>
<feature type="transmembrane region" description="Helical" evidence="3">
    <location>
        <begin position="21"/>
        <end position="42"/>
    </location>
</feature>
<dbReference type="SUPFAM" id="SSF103481">
    <property type="entry name" value="Multidrug resistance efflux transporter EmrE"/>
    <property type="match status" value="2"/>
</dbReference>
<keyword evidence="3" id="KW-0812">Transmembrane</keyword>
<feature type="domain" description="EamA" evidence="4">
    <location>
        <begin position="115"/>
        <end position="261"/>
    </location>
</feature>
<dbReference type="PANTHER" id="PTHR19346:SF4">
    <property type="entry name" value="SUGAR PHOSPHATE TRANSPORTER DOMAIN-CONTAINING PROTEIN"/>
    <property type="match status" value="1"/>
</dbReference>
<dbReference type="PANTHER" id="PTHR19346">
    <property type="entry name" value="SUGAR PHOSPHATE TRANSPORTER DOMAIN-CONTAINING PROTEIN"/>
    <property type="match status" value="1"/>
</dbReference>
<feature type="transmembrane region" description="Helical" evidence="3">
    <location>
        <begin position="244"/>
        <end position="265"/>
    </location>
</feature>
<keyword evidence="3" id="KW-0472">Membrane</keyword>
<comment type="subcellular location">
    <subcellularLocation>
        <location evidence="1">Endoplasmic reticulum membrane</location>
        <topology evidence="1">Multi-pass membrane protein</topology>
    </subcellularLocation>
</comment>
<dbReference type="InterPro" id="IPR000620">
    <property type="entry name" value="EamA_dom"/>
</dbReference>
<dbReference type="Pfam" id="PF00892">
    <property type="entry name" value="EamA"/>
    <property type="match status" value="2"/>
</dbReference>
<feature type="transmembrane region" description="Helical" evidence="3">
    <location>
        <begin position="54"/>
        <end position="72"/>
    </location>
</feature>
<sequence length="288" mass="31172">MVESADLHLTQRDYHRSPVPYMLKTTAFVTTALTIAGGSWYVAVNMTTASDLTAIYNCSAFFAYAFSVPLLGDKFRFDKVFSVIVAIIGVLVVAYGDSSPEKGDGAAGQQNRPLGNIIIGIGSVLYGLYEVLYKRYACPPEGTSAGRSMIFANTFGSLIGAFTLLVLWVPLPILHILGIERFSFPTGEVARVLFISVIANATFSGSFLVLISLTSPVLSSVAALLTILIVGVADWLRTNKTPSAASFIGCILIVVAFLLLSWSTYRELEEERRRRLSDVGVDSDSDDE</sequence>
<gene>
    <name evidence="5" type="ORF">Plec18167_000904</name>
</gene>
<accession>A0ABR3YBN8</accession>
<organism evidence="5 6">
    <name type="scientific">Paecilomyces lecythidis</name>
    <dbReference type="NCBI Taxonomy" id="3004212"/>
    <lineage>
        <taxon>Eukaryota</taxon>
        <taxon>Fungi</taxon>
        <taxon>Dikarya</taxon>
        <taxon>Ascomycota</taxon>
        <taxon>Pezizomycotina</taxon>
        <taxon>Eurotiomycetes</taxon>
        <taxon>Eurotiomycetidae</taxon>
        <taxon>Eurotiales</taxon>
        <taxon>Thermoascaceae</taxon>
        <taxon>Paecilomyces</taxon>
    </lineage>
</organism>
<evidence type="ECO:0000256" key="1">
    <source>
        <dbReference type="ARBA" id="ARBA00004477"/>
    </source>
</evidence>
<keyword evidence="6" id="KW-1185">Reference proteome</keyword>
<evidence type="ECO:0000256" key="2">
    <source>
        <dbReference type="ARBA" id="ARBA00022824"/>
    </source>
</evidence>
<reference evidence="5 6" key="1">
    <citation type="journal article" date="2024" name="IMA Fungus">
        <title>IMA Genome - F19 : A genome assembly and annotation guide to empower mycologists, including annotated draft genome sequences of Ceratocystis pirilliformis, Diaporthe australafricana, Fusarium ophioides, Paecilomyces lecythidis, and Sporothrix stenoceras.</title>
        <authorList>
            <person name="Aylward J."/>
            <person name="Wilson A.M."/>
            <person name="Visagie C.M."/>
            <person name="Spraker J."/>
            <person name="Barnes I."/>
            <person name="Buitendag C."/>
            <person name="Ceriani C."/>
            <person name="Del Mar Angel L."/>
            <person name="du Plessis D."/>
            <person name="Fuchs T."/>
            <person name="Gasser K."/>
            <person name="Kramer D."/>
            <person name="Li W."/>
            <person name="Munsamy K."/>
            <person name="Piso A."/>
            <person name="Price J.L."/>
            <person name="Sonnekus B."/>
            <person name="Thomas C."/>
            <person name="van der Nest A."/>
            <person name="van Dijk A."/>
            <person name="van Heerden A."/>
            <person name="van Vuuren N."/>
            <person name="Yilmaz N."/>
            <person name="Duong T.A."/>
            <person name="van der Merwe N.A."/>
            <person name="Wingfield M.J."/>
            <person name="Wingfield B.D."/>
        </authorList>
    </citation>
    <scope>NUCLEOTIDE SEQUENCE [LARGE SCALE GENOMIC DNA]</scope>
    <source>
        <strain evidence="5 6">CMW 18167</strain>
    </source>
</reference>
<evidence type="ECO:0000256" key="3">
    <source>
        <dbReference type="SAM" id="Phobius"/>
    </source>
</evidence>
<feature type="transmembrane region" description="Helical" evidence="3">
    <location>
        <begin position="189"/>
        <end position="210"/>
    </location>
</feature>
<feature type="transmembrane region" description="Helical" evidence="3">
    <location>
        <begin position="116"/>
        <end position="133"/>
    </location>
</feature>
<keyword evidence="2" id="KW-0256">Endoplasmic reticulum</keyword>
<name>A0ABR3YBN8_9EURO</name>
<feature type="domain" description="EamA" evidence="4">
    <location>
        <begin position="27"/>
        <end position="94"/>
    </location>
</feature>
<feature type="transmembrane region" description="Helical" evidence="3">
    <location>
        <begin position="79"/>
        <end position="96"/>
    </location>
</feature>
<evidence type="ECO:0000313" key="5">
    <source>
        <dbReference type="EMBL" id="KAL1885410.1"/>
    </source>
</evidence>
<dbReference type="EMBL" id="JAVDPF010000002">
    <property type="protein sequence ID" value="KAL1885410.1"/>
    <property type="molecule type" value="Genomic_DNA"/>
</dbReference>
<feature type="transmembrane region" description="Helical" evidence="3">
    <location>
        <begin position="154"/>
        <end position="177"/>
    </location>
</feature>
<dbReference type="Proteomes" id="UP001583193">
    <property type="component" value="Unassembled WGS sequence"/>
</dbReference>
<protein>
    <recommendedName>
        <fullName evidence="4">EamA domain-containing protein</fullName>
    </recommendedName>
</protein>
<proteinExistence type="predicted"/>